<protein>
    <submittedName>
        <fullName evidence="1">Uncharacterized protein</fullName>
    </submittedName>
</protein>
<reference evidence="1" key="1">
    <citation type="submission" date="2014-11" db="EMBL/GenBank/DDBJ databases">
        <authorList>
            <person name="Amaro Gonzalez C."/>
        </authorList>
    </citation>
    <scope>NUCLEOTIDE SEQUENCE</scope>
</reference>
<accession>A0A0E9SF58</accession>
<evidence type="ECO:0000313" key="1">
    <source>
        <dbReference type="EMBL" id="JAH39872.1"/>
    </source>
</evidence>
<dbReference type="EMBL" id="GBXM01068705">
    <property type="protein sequence ID" value="JAH39872.1"/>
    <property type="molecule type" value="Transcribed_RNA"/>
</dbReference>
<sequence>MRYSTGYSNPTGKIKIKNRSVFLLASKPLQ</sequence>
<name>A0A0E9SF58_ANGAN</name>
<organism evidence="1">
    <name type="scientific">Anguilla anguilla</name>
    <name type="common">European freshwater eel</name>
    <name type="synonym">Muraena anguilla</name>
    <dbReference type="NCBI Taxonomy" id="7936"/>
    <lineage>
        <taxon>Eukaryota</taxon>
        <taxon>Metazoa</taxon>
        <taxon>Chordata</taxon>
        <taxon>Craniata</taxon>
        <taxon>Vertebrata</taxon>
        <taxon>Euteleostomi</taxon>
        <taxon>Actinopterygii</taxon>
        <taxon>Neopterygii</taxon>
        <taxon>Teleostei</taxon>
        <taxon>Anguilliformes</taxon>
        <taxon>Anguillidae</taxon>
        <taxon>Anguilla</taxon>
    </lineage>
</organism>
<proteinExistence type="predicted"/>
<dbReference type="AlphaFoldDB" id="A0A0E9SF58"/>
<reference evidence="1" key="2">
    <citation type="journal article" date="2015" name="Fish Shellfish Immunol.">
        <title>Early steps in the European eel (Anguilla anguilla)-Vibrio vulnificus interaction in the gills: Role of the RtxA13 toxin.</title>
        <authorList>
            <person name="Callol A."/>
            <person name="Pajuelo D."/>
            <person name="Ebbesson L."/>
            <person name="Teles M."/>
            <person name="MacKenzie S."/>
            <person name="Amaro C."/>
        </authorList>
    </citation>
    <scope>NUCLEOTIDE SEQUENCE</scope>
</reference>